<protein>
    <submittedName>
        <fullName evidence="2">Uncharacterized protein</fullName>
    </submittedName>
</protein>
<evidence type="ECO:0000313" key="2">
    <source>
        <dbReference type="EMBL" id="VDN15511.1"/>
    </source>
</evidence>
<accession>A0A3P7MC64</accession>
<dbReference type="EMBL" id="UYRU01062761">
    <property type="protein sequence ID" value="VDN15511.1"/>
    <property type="molecule type" value="Genomic_DNA"/>
</dbReference>
<evidence type="ECO:0000313" key="3">
    <source>
        <dbReference type="Proteomes" id="UP000281553"/>
    </source>
</evidence>
<dbReference type="Proteomes" id="UP000281553">
    <property type="component" value="Unassembled WGS sequence"/>
</dbReference>
<proteinExistence type="predicted"/>
<reference evidence="2 3" key="1">
    <citation type="submission" date="2018-11" db="EMBL/GenBank/DDBJ databases">
        <authorList>
            <consortium name="Pathogen Informatics"/>
        </authorList>
    </citation>
    <scope>NUCLEOTIDE SEQUENCE [LARGE SCALE GENOMIC DNA]</scope>
</reference>
<organism evidence="2 3">
    <name type="scientific">Dibothriocephalus latus</name>
    <name type="common">Fish tapeworm</name>
    <name type="synonym">Diphyllobothrium latum</name>
    <dbReference type="NCBI Taxonomy" id="60516"/>
    <lineage>
        <taxon>Eukaryota</taxon>
        <taxon>Metazoa</taxon>
        <taxon>Spiralia</taxon>
        <taxon>Lophotrochozoa</taxon>
        <taxon>Platyhelminthes</taxon>
        <taxon>Cestoda</taxon>
        <taxon>Eucestoda</taxon>
        <taxon>Diphyllobothriidea</taxon>
        <taxon>Diphyllobothriidae</taxon>
        <taxon>Dibothriocephalus</taxon>
    </lineage>
</organism>
<gene>
    <name evidence="2" type="ORF">DILT_LOCUS11342</name>
</gene>
<evidence type="ECO:0000256" key="1">
    <source>
        <dbReference type="SAM" id="MobiDB-lite"/>
    </source>
</evidence>
<name>A0A3P7MC64_DIBLA</name>
<dbReference type="OrthoDB" id="77564at2759"/>
<feature type="non-terminal residue" evidence="2">
    <location>
        <position position="102"/>
    </location>
</feature>
<sequence>MDSRVSETREGYLKQLQRMQAPKKIKTVKFSKPLYSLSWESLTSTVVEMFDLLDAEQAINSVLDLASLFPDGVFPEKQTQASEAAASSADQELSPAGGVSAD</sequence>
<keyword evidence="3" id="KW-1185">Reference proteome</keyword>
<dbReference type="AlphaFoldDB" id="A0A3P7MC64"/>
<feature type="region of interest" description="Disordered" evidence="1">
    <location>
        <begin position="79"/>
        <end position="102"/>
    </location>
</feature>